<evidence type="ECO:0000256" key="11">
    <source>
        <dbReference type="ARBA" id="ARBA00022676"/>
    </source>
</evidence>
<keyword evidence="22" id="KW-0961">Cell wall biogenesis/degradation</keyword>
<dbReference type="Gene3D" id="1.10.3810.10">
    <property type="entry name" value="Biosynthetic peptidoglycan transglycosylase-like"/>
    <property type="match status" value="1"/>
</dbReference>
<keyword evidence="13 26" id="KW-0812">Transmembrane</keyword>
<keyword evidence="9" id="KW-0121">Carboxypeptidase</keyword>
<sequence>MSKKWILYPILTLITLGLIGVATLAIAIMITYPRLPSVQGLQDYRPVIPLKIYTADGVQIGEFGQERRDFVKIQDVPQQMKHAIMSAEDERFYEHSGVDYVGVGRALLANLTQGHTVSGASTITQQVAKNFFLSPERTLERKFKEALLAFKIEQNLSKDQILELYMNQINLGQRAYGFGAAAKTYFGKPLSELSVAEMAMLAGLPKAPSKFNPVVNPDRAKLRQMYVLRRMHELKYITDEEYEAAKVEQLHVVKSVEGFPAHGEYVAEMARQFMYDQFKEAAYSQGFKVYTTVESKHLEAAYDAVRFGLLSYDRRHGYRGAESFIDISNDSSEEYLDAALAEVKDSGDIYPAVVLEASTNKVVAYRKSGGAIEITGNGLKFAKSMLSNKANESVRIRPGAVIRVTKGDDGNWSITQIPQIESAFVSADPNTGAIKALIGGFDFNRNNFNHSTQAWRQPGSSFKPFIYSAAIEKGFTAATVVNDAPLSIDQGGQHWEPKNSDGKYEGPMTIRRALTKSKNLVSIRLLQAITPQYAQEYIKKFGFSPDHHPAYLTMALGAGTVTPYQMAGAYSVFANGGYKVQTYFIDRIEDSKGKTIFQSKPYKAGENAPLAIDPRNAYIMTSMLGDVVRYGTAARAMSLGRRDLAGKTGTTNDVIDAWFAGFSQRNLVAIVWVGYDQPKPLGGSESGGHAALPIWMNYMAQTLKGVPERPLQAPQGMVNSGGEVFYGEHTNVAPDLGLDNSSTEEVPASSATSVDTIKDMLF</sequence>
<keyword evidence="31" id="KW-1185">Reference proteome</keyword>
<dbReference type="SUPFAM" id="SSF53955">
    <property type="entry name" value="Lysozyme-like"/>
    <property type="match status" value="1"/>
</dbReference>
<dbReference type="EMBL" id="JAJBZT010000002">
    <property type="protein sequence ID" value="MCB6182554.1"/>
    <property type="molecule type" value="Genomic_DNA"/>
</dbReference>
<keyword evidence="16" id="KW-0735">Signal-anchor</keyword>
<dbReference type="InterPro" id="IPR001460">
    <property type="entry name" value="PCN-bd_Tpept"/>
</dbReference>
<evidence type="ECO:0000313" key="31">
    <source>
        <dbReference type="Proteomes" id="UP001165395"/>
    </source>
</evidence>
<evidence type="ECO:0000256" key="4">
    <source>
        <dbReference type="ARBA" id="ARBA00007739"/>
    </source>
</evidence>
<comment type="caution">
    <text evidence="30">The sequence shown here is derived from an EMBL/GenBank/DDBJ whole genome shotgun (WGS) entry which is preliminary data.</text>
</comment>
<keyword evidence="17" id="KW-0573">Peptidoglycan synthesis</keyword>
<keyword evidence="14" id="KW-0378">Hydrolase</keyword>
<evidence type="ECO:0000256" key="8">
    <source>
        <dbReference type="ARBA" id="ARBA00022519"/>
    </source>
</evidence>
<keyword evidence="21" id="KW-0511">Multifunctional enzyme</keyword>
<evidence type="ECO:0000256" key="22">
    <source>
        <dbReference type="ARBA" id="ARBA00023316"/>
    </source>
</evidence>
<evidence type="ECO:0000256" key="14">
    <source>
        <dbReference type="ARBA" id="ARBA00022801"/>
    </source>
</evidence>
<evidence type="ECO:0000259" key="28">
    <source>
        <dbReference type="Pfam" id="PF00912"/>
    </source>
</evidence>
<evidence type="ECO:0000256" key="20">
    <source>
        <dbReference type="ARBA" id="ARBA00023251"/>
    </source>
</evidence>
<evidence type="ECO:0000256" key="6">
    <source>
        <dbReference type="ARBA" id="ARBA00018638"/>
    </source>
</evidence>
<proteinExistence type="inferred from homology"/>
<accession>A0ABS8D305</accession>
<keyword evidence="7" id="KW-1003">Cell membrane</keyword>
<evidence type="ECO:0000256" key="24">
    <source>
        <dbReference type="ARBA" id="ARBA00044770"/>
    </source>
</evidence>
<dbReference type="InterPro" id="IPR001264">
    <property type="entry name" value="Glyco_trans_51"/>
</dbReference>
<evidence type="ECO:0000256" key="16">
    <source>
        <dbReference type="ARBA" id="ARBA00022968"/>
    </source>
</evidence>
<organism evidence="30 31">
    <name type="scientific">Leeia speluncae</name>
    <dbReference type="NCBI Taxonomy" id="2884804"/>
    <lineage>
        <taxon>Bacteria</taxon>
        <taxon>Pseudomonadati</taxon>
        <taxon>Pseudomonadota</taxon>
        <taxon>Betaproteobacteria</taxon>
        <taxon>Neisseriales</taxon>
        <taxon>Leeiaceae</taxon>
        <taxon>Leeia</taxon>
    </lineage>
</organism>
<dbReference type="RefSeq" id="WP_227178402.1">
    <property type="nucleotide sequence ID" value="NZ_JAJBZT010000002.1"/>
</dbReference>
<dbReference type="InterPro" id="IPR023346">
    <property type="entry name" value="Lysozyme-like_dom_sf"/>
</dbReference>
<evidence type="ECO:0000259" key="27">
    <source>
        <dbReference type="Pfam" id="PF00905"/>
    </source>
</evidence>
<evidence type="ECO:0000259" key="29">
    <source>
        <dbReference type="Pfam" id="PF17092"/>
    </source>
</evidence>
<dbReference type="Pfam" id="PF00905">
    <property type="entry name" value="Transpeptidase"/>
    <property type="match status" value="1"/>
</dbReference>
<evidence type="ECO:0000256" key="10">
    <source>
        <dbReference type="ARBA" id="ARBA00022670"/>
    </source>
</evidence>
<dbReference type="Proteomes" id="UP001165395">
    <property type="component" value="Unassembled WGS sequence"/>
</dbReference>
<evidence type="ECO:0000256" key="19">
    <source>
        <dbReference type="ARBA" id="ARBA00023136"/>
    </source>
</evidence>
<keyword evidence="12" id="KW-0808">Transferase</keyword>
<dbReference type="PANTHER" id="PTHR32282:SF27">
    <property type="entry name" value="PENICILLIN-BINDING PROTEIN 1A"/>
    <property type="match status" value="1"/>
</dbReference>
<evidence type="ECO:0000256" key="5">
    <source>
        <dbReference type="ARBA" id="ARBA00012448"/>
    </source>
</evidence>
<keyword evidence="11" id="KW-0328">Glycosyltransferase</keyword>
<comment type="catalytic activity">
    <reaction evidence="23">
        <text>Preferential cleavage: (Ac)2-L-Lys-D-Ala-|-D-Ala. Also transpeptidation of peptidyl-alanyl moieties that are N-acyl substituents of D-alanine.</text>
        <dbReference type="EC" id="3.4.16.4"/>
    </reaction>
</comment>
<comment type="subcellular location">
    <subcellularLocation>
        <location evidence="1">Cell inner membrane</location>
        <topology evidence="1">Single-pass type II membrane protein</topology>
    </subcellularLocation>
</comment>
<feature type="domain" description="Penicillin-binding protein OB-like" evidence="29">
    <location>
        <begin position="318"/>
        <end position="420"/>
    </location>
</feature>
<name>A0ABS8D305_9NEIS</name>
<comment type="catalytic activity">
    <reaction evidence="25">
        <text>[GlcNAc-(1-&gt;4)-Mur2Ac(oyl-L-Ala-gamma-D-Glu-L-Lys-D-Ala-D-Ala)](n)-di-trans,octa-cis-undecaprenyl diphosphate + beta-D-GlcNAc-(1-&gt;4)-Mur2Ac(oyl-L-Ala-gamma-D-Glu-L-Lys-D-Ala-D-Ala)-di-trans,octa-cis-undecaprenyl diphosphate = [GlcNAc-(1-&gt;4)-Mur2Ac(oyl-L-Ala-gamma-D-Glu-L-Lys-D-Ala-D-Ala)](n+1)-di-trans,octa-cis-undecaprenyl diphosphate + di-trans,octa-cis-undecaprenyl diphosphate + H(+)</text>
        <dbReference type="Rhea" id="RHEA:23708"/>
        <dbReference type="Rhea" id="RHEA-COMP:9602"/>
        <dbReference type="Rhea" id="RHEA-COMP:9603"/>
        <dbReference type="ChEBI" id="CHEBI:15378"/>
        <dbReference type="ChEBI" id="CHEBI:58405"/>
        <dbReference type="ChEBI" id="CHEBI:60033"/>
        <dbReference type="ChEBI" id="CHEBI:78435"/>
        <dbReference type="EC" id="2.4.99.28"/>
    </reaction>
</comment>
<reference evidence="30" key="1">
    <citation type="submission" date="2021-10" db="EMBL/GenBank/DDBJ databases">
        <title>The complete genome sequence of Leeia sp. TBRC 13508.</title>
        <authorList>
            <person name="Charoenyingcharoen P."/>
            <person name="Yukphan P."/>
        </authorList>
    </citation>
    <scope>NUCLEOTIDE SEQUENCE</scope>
    <source>
        <strain evidence="30">TBRC 13508</strain>
    </source>
</reference>
<dbReference type="SUPFAM" id="SSF56601">
    <property type="entry name" value="beta-lactamase/transpeptidase-like"/>
    <property type="match status" value="1"/>
</dbReference>
<dbReference type="NCBIfam" id="TIGR02074">
    <property type="entry name" value="PBP_1a_fam"/>
    <property type="match status" value="1"/>
</dbReference>
<evidence type="ECO:0000313" key="30">
    <source>
        <dbReference type="EMBL" id="MCB6182554.1"/>
    </source>
</evidence>
<evidence type="ECO:0000256" key="3">
    <source>
        <dbReference type="ARBA" id="ARBA00007090"/>
    </source>
</evidence>
<evidence type="ECO:0000256" key="26">
    <source>
        <dbReference type="SAM" id="Phobius"/>
    </source>
</evidence>
<keyword evidence="15" id="KW-0133">Cell shape</keyword>
<dbReference type="InterPro" id="IPR031376">
    <property type="entry name" value="PCB_OB"/>
</dbReference>
<evidence type="ECO:0000256" key="15">
    <source>
        <dbReference type="ARBA" id="ARBA00022960"/>
    </source>
</evidence>
<keyword evidence="8" id="KW-0997">Cell inner membrane</keyword>
<dbReference type="Gene3D" id="3.40.710.10">
    <property type="entry name" value="DD-peptidase/beta-lactamase superfamily"/>
    <property type="match status" value="2"/>
</dbReference>
<keyword evidence="19 26" id="KW-0472">Membrane</keyword>
<dbReference type="InterPro" id="IPR036950">
    <property type="entry name" value="PBP_transglycosylase"/>
</dbReference>
<evidence type="ECO:0000256" key="25">
    <source>
        <dbReference type="ARBA" id="ARBA00049902"/>
    </source>
</evidence>
<dbReference type="InterPro" id="IPR012338">
    <property type="entry name" value="Beta-lactam/transpept-like"/>
</dbReference>
<evidence type="ECO:0000256" key="9">
    <source>
        <dbReference type="ARBA" id="ARBA00022645"/>
    </source>
</evidence>
<keyword evidence="10" id="KW-0645">Protease</keyword>
<dbReference type="EC" id="2.4.99.28" evidence="24"/>
<keyword evidence="18 26" id="KW-1133">Transmembrane helix</keyword>
<evidence type="ECO:0000256" key="18">
    <source>
        <dbReference type="ARBA" id="ARBA00022989"/>
    </source>
</evidence>
<dbReference type="Pfam" id="PF00912">
    <property type="entry name" value="Transgly"/>
    <property type="match status" value="1"/>
</dbReference>
<comment type="similarity">
    <text evidence="4">In the N-terminal section; belongs to the glycosyltransferase 51 family.</text>
</comment>
<feature type="domain" description="Penicillin-binding protein transpeptidase" evidence="27">
    <location>
        <begin position="423"/>
        <end position="697"/>
    </location>
</feature>
<dbReference type="PANTHER" id="PTHR32282">
    <property type="entry name" value="BINDING PROTEIN TRANSPEPTIDASE, PUTATIVE-RELATED"/>
    <property type="match status" value="1"/>
</dbReference>
<feature type="domain" description="Glycosyl transferase family 51" evidence="28">
    <location>
        <begin position="57"/>
        <end position="232"/>
    </location>
</feature>
<evidence type="ECO:0000256" key="2">
    <source>
        <dbReference type="ARBA" id="ARBA00004752"/>
    </source>
</evidence>
<evidence type="ECO:0000256" key="21">
    <source>
        <dbReference type="ARBA" id="ARBA00023268"/>
    </source>
</evidence>
<evidence type="ECO:0000256" key="13">
    <source>
        <dbReference type="ARBA" id="ARBA00022692"/>
    </source>
</evidence>
<evidence type="ECO:0000256" key="17">
    <source>
        <dbReference type="ARBA" id="ARBA00022984"/>
    </source>
</evidence>
<evidence type="ECO:0000256" key="23">
    <source>
        <dbReference type="ARBA" id="ARBA00034000"/>
    </source>
</evidence>
<feature type="transmembrane region" description="Helical" evidence="26">
    <location>
        <begin position="7"/>
        <end position="32"/>
    </location>
</feature>
<dbReference type="Pfam" id="PF17092">
    <property type="entry name" value="PCB_OB"/>
    <property type="match status" value="1"/>
</dbReference>
<comment type="pathway">
    <text evidence="2">Cell wall biogenesis; peptidoglycan biosynthesis.</text>
</comment>
<dbReference type="EC" id="3.4.16.4" evidence="5"/>
<comment type="similarity">
    <text evidence="3">In the C-terminal section; belongs to the transpeptidase family.</text>
</comment>
<dbReference type="InterPro" id="IPR050396">
    <property type="entry name" value="Glycosyltr_51/Transpeptidase"/>
</dbReference>
<evidence type="ECO:0000256" key="12">
    <source>
        <dbReference type="ARBA" id="ARBA00022679"/>
    </source>
</evidence>
<gene>
    <name evidence="30" type="ORF">LIN78_03190</name>
</gene>
<protein>
    <recommendedName>
        <fullName evidence="6">Penicillin-binding protein 1A</fullName>
        <ecNumber evidence="24">2.4.99.28</ecNumber>
        <ecNumber evidence="5">3.4.16.4</ecNumber>
    </recommendedName>
</protein>
<evidence type="ECO:0000256" key="7">
    <source>
        <dbReference type="ARBA" id="ARBA00022475"/>
    </source>
</evidence>
<evidence type="ECO:0000256" key="1">
    <source>
        <dbReference type="ARBA" id="ARBA00004249"/>
    </source>
</evidence>
<keyword evidence="20" id="KW-0046">Antibiotic resistance</keyword>